<evidence type="ECO:0000313" key="3">
    <source>
        <dbReference type="EMBL" id="EFN83067.1"/>
    </source>
</evidence>
<dbReference type="Gene3D" id="1.10.10.10">
    <property type="entry name" value="Winged helix-like DNA-binding domain superfamily/Winged helix DNA-binding domain"/>
    <property type="match status" value="1"/>
</dbReference>
<dbReference type="GO" id="GO:0005634">
    <property type="term" value="C:nucleus"/>
    <property type="evidence" value="ECO:0007669"/>
    <property type="project" value="UniProtKB-SubCell"/>
</dbReference>
<proteinExistence type="predicted"/>
<dbReference type="GO" id="GO:0044774">
    <property type="term" value="P:mitotic DNA integrity checkpoint signaling"/>
    <property type="evidence" value="ECO:0007669"/>
    <property type="project" value="TreeGrafter"/>
</dbReference>
<dbReference type="OMA" id="DSTHIRH"/>
<dbReference type="Gene3D" id="1.10.10.1450">
    <property type="match status" value="1"/>
</dbReference>
<keyword evidence="3" id="KW-0808">Transferase</keyword>
<name>E2BML3_HARSA</name>
<dbReference type="GO" id="GO:0046975">
    <property type="term" value="F:histone H3K36 methyltransferase activity"/>
    <property type="evidence" value="ECO:0007669"/>
    <property type="project" value="TreeGrafter"/>
</dbReference>
<organism evidence="4">
    <name type="scientific">Harpegnathos saltator</name>
    <name type="common">Jerdon's jumping ant</name>
    <dbReference type="NCBI Taxonomy" id="610380"/>
    <lineage>
        <taxon>Eukaryota</taxon>
        <taxon>Metazoa</taxon>
        <taxon>Ecdysozoa</taxon>
        <taxon>Arthropoda</taxon>
        <taxon>Hexapoda</taxon>
        <taxon>Insecta</taxon>
        <taxon>Pterygota</taxon>
        <taxon>Neoptera</taxon>
        <taxon>Endopterygota</taxon>
        <taxon>Hymenoptera</taxon>
        <taxon>Apocrita</taxon>
        <taxon>Aculeata</taxon>
        <taxon>Formicoidea</taxon>
        <taxon>Formicidae</taxon>
        <taxon>Ponerinae</taxon>
        <taxon>Ponerini</taxon>
        <taxon>Harpegnathos</taxon>
    </lineage>
</organism>
<feature type="domain" description="Mos1 transposase HTH" evidence="2">
    <location>
        <begin position="5"/>
        <end position="54"/>
    </location>
</feature>
<keyword evidence="3" id="KW-0489">Methyltransferase</keyword>
<dbReference type="SUPFAM" id="SSF46689">
    <property type="entry name" value="Homeodomain-like"/>
    <property type="match status" value="1"/>
</dbReference>
<evidence type="ECO:0000259" key="2">
    <source>
        <dbReference type="Pfam" id="PF17906"/>
    </source>
</evidence>
<feature type="non-terminal residue" evidence="3">
    <location>
        <position position="143"/>
    </location>
</feature>
<dbReference type="GO" id="GO:0000729">
    <property type="term" value="P:DNA double-strand break processing"/>
    <property type="evidence" value="ECO:0007669"/>
    <property type="project" value="TreeGrafter"/>
</dbReference>
<dbReference type="GO" id="GO:0031297">
    <property type="term" value="P:replication fork processing"/>
    <property type="evidence" value="ECO:0007669"/>
    <property type="project" value="TreeGrafter"/>
</dbReference>
<keyword evidence="4" id="KW-1185">Reference proteome</keyword>
<dbReference type="GO" id="GO:0032259">
    <property type="term" value="P:methylation"/>
    <property type="evidence" value="ECO:0007669"/>
    <property type="project" value="UniProtKB-KW"/>
</dbReference>
<evidence type="ECO:0000256" key="1">
    <source>
        <dbReference type="ARBA" id="ARBA00004123"/>
    </source>
</evidence>
<accession>E2BML3</accession>
<dbReference type="GO" id="GO:0035861">
    <property type="term" value="C:site of double-strand break"/>
    <property type="evidence" value="ECO:0007669"/>
    <property type="project" value="TreeGrafter"/>
</dbReference>
<dbReference type="GO" id="GO:0015074">
    <property type="term" value="P:DNA integration"/>
    <property type="evidence" value="ECO:0007669"/>
    <property type="project" value="TreeGrafter"/>
</dbReference>
<reference evidence="3 4" key="1">
    <citation type="journal article" date="2010" name="Science">
        <title>Genomic comparison of the ants Camponotus floridanus and Harpegnathos saltator.</title>
        <authorList>
            <person name="Bonasio R."/>
            <person name="Zhang G."/>
            <person name="Ye C."/>
            <person name="Mutti N.S."/>
            <person name="Fang X."/>
            <person name="Qin N."/>
            <person name="Donahue G."/>
            <person name="Yang P."/>
            <person name="Li Q."/>
            <person name="Li C."/>
            <person name="Zhang P."/>
            <person name="Huang Z."/>
            <person name="Berger S.L."/>
            <person name="Reinberg D."/>
            <person name="Wang J."/>
            <person name="Liebig J."/>
        </authorList>
    </citation>
    <scope>NUCLEOTIDE SEQUENCE [LARGE SCALE GENOMIC DNA]</scope>
    <source>
        <strain evidence="3 4">R22 G/1</strain>
    </source>
</reference>
<dbReference type="GO" id="GO:0000014">
    <property type="term" value="F:single-stranded DNA endodeoxyribonuclease activity"/>
    <property type="evidence" value="ECO:0007669"/>
    <property type="project" value="TreeGrafter"/>
</dbReference>
<sequence length="143" mass="16914">MENQKVNFRHVILYCFKCGFTASQTLNEMFSVYGDACVTHQTVRKWYRRFEAGDFNMEDQARSGRPQEVDETLLMDLVHENPRVTVRELADTLHKSVSTMHDHLKKLGFSSRLDVWVPHEMNERQLLERVNVCDMLLHQKEPF</sequence>
<dbReference type="InterPro" id="IPR041426">
    <property type="entry name" value="Mos1_HTH"/>
</dbReference>
<dbReference type="Pfam" id="PF17906">
    <property type="entry name" value="HTH_48"/>
    <property type="match status" value="1"/>
</dbReference>
<dbReference type="Pfam" id="PF13412">
    <property type="entry name" value="HTH_24"/>
    <property type="match status" value="1"/>
</dbReference>
<dbReference type="PANTHER" id="PTHR46060:SF2">
    <property type="entry name" value="HISTONE-LYSINE N-METHYLTRANSFERASE SETMAR"/>
    <property type="match status" value="1"/>
</dbReference>
<dbReference type="GO" id="GO:0000793">
    <property type="term" value="C:condensed chromosome"/>
    <property type="evidence" value="ECO:0007669"/>
    <property type="project" value="TreeGrafter"/>
</dbReference>
<gene>
    <name evidence="3" type="ORF">EAI_09009</name>
</gene>
<dbReference type="GO" id="GO:0044547">
    <property type="term" value="F:DNA topoisomerase binding"/>
    <property type="evidence" value="ECO:0007669"/>
    <property type="project" value="TreeGrafter"/>
</dbReference>
<dbReference type="PANTHER" id="PTHR46060">
    <property type="entry name" value="MARINER MOS1 TRANSPOSASE-LIKE PROTEIN"/>
    <property type="match status" value="1"/>
</dbReference>
<dbReference type="GO" id="GO:0042800">
    <property type="term" value="F:histone H3K4 methyltransferase activity"/>
    <property type="evidence" value="ECO:0007669"/>
    <property type="project" value="TreeGrafter"/>
</dbReference>
<dbReference type="EMBL" id="GL449244">
    <property type="protein sequence ID" value="EFN83067.1"/>
    <property type="molecule type" value="Genomic_DNA"/>
</dbReference>
<dbReference type="AlphaFoldDB" id="E2BML3"/>
<dbReference type="InterPro" id="IPR009057">
    <property type="entry name" value="Homeodomain-like_sf"/>
</dbReference>
<protein>
    <submittedName>
        <fullName evidence="3">Histone-lysine N-methyltransferase SETMAR</fullName>
    </submittedName>
</protein>
<dbReference type="InParanoid" id="E2BML3"/>
<dbReference type="Proteomes" id="UP000008237">
    <property type="component" value="Unassembled WGS sequence"/>
</dbReference>
<dbReference type="GO" id="GO:0003690">
    <property type="term" value="F:double-stranded DNA binding"/>
    <property type="evidence" value="ECO:0007669"/>
    <property type="project" value="TreeGrafter"/>
</dbReference>
<dbReference type="InterPro" id="IPR036388">
    <property type="entry name" value="WH-like_DNA-bd_sf"/>
</dbReference>
<dbReference type="GO" id="GO:0006303">
    <property type="term" value="P:double-strand break repair via nonhomologous end joining"/>
    <property type="evidence" value="ECO:0007669"/>
    <property type="project" value="TreeGrafter"/>
</dbReference>
<evidence type="ECO:0000313" key="4">
    <source>
        <dbReference type="Proteomes" id="UP000008237"/>
    </source>
</evidence>
<dbReference type="GO" id="GO:0003697">
    <property type="term" value="F:single-stranded DNA binding"/>
    <property type="evidence" value="ECO:0007669"/>
    <property type="project" value="TreeGrafter"/>
</dbReference>
<dbReference type="OrthoDB" id="7600185at2759"/>
<comment type="subcellular location">
    <subcellularLocation>
        <location evidence="1">Nucleus</location>
    </subcellularLocation>
</comment>
<dbReference type="InterPro" id="IPR052709">
    <property type="entry name" value="Transposase-MT_Hybrid"/>
</dbReference>